<comment type="similarity">
    <text evidence="2">Belongs to the membrane fusion protein (MFP) (TC 8.A.1) family.</text>
</comment>
<reference evidence="10 11" key="1">
    <citation type="submission" date="2017-09" db="EMBL/GenBank/DDBJ databases">
        <title>Sphingomonas spermidinifaciens 9NM-10, whole genome shotgun sequence.</title>
        <authorList>
            <person name="Feng G."/>
            <person name="Zhu H."/>
        </authorList>
    </citation>
    <scope>NUCLEOTIDE SEQUENCE [LARGE SCALE GENOMIC DNA]</scope>
    <source>
        <strain evidence="10 11">9NM-10</strain>
    </source>
</reference>
<dbReference type="GO" id="GO:0022857">
    <property type="term" value="F:transmembrane transporter activity"/>
    <property type="evidence" value="ECO:0007669"/>
    <property type="project" value="InterPro"/>
</dbReference>
<dbReference type="Pfam" id="PF25944">
    <property type="entry name" value="Beta-barrel_RND"/>
    <property type="match status" value="1"/>
</dbReference>
<dbReference type="Pfam" id="PF25876">
    <property type="entry name" value="HH_MFP_RND"/>
    <property type="match status" value="1"/>
</dbReference>
<accession>A0A2A4B0P0</accession>
<dbReference type="InterPro" id="IPR058625">
    <property type="entry name" value="MdtA-like_BSH"/>
</dbReference>
<dbReference type="GO" id="GO:0005886">
    <property type="term" value="C:plasma membrane"/>
    <property type="evidence" value="ECO:0007669"/>
    <property type="project" value="TreeGrafter"/>
</dbReference>
<evidence type="ECO:0000313" key="10">
    <source>
        <dbReference type="EMBL" id="PCD01522.1"/>
    </source>
</evidence>
<dbReference type="SUPFAM" id="SSF111369">
    <property type="entry name" value="HlyD-like secretion proteins"/>
    <property type="match status" value="1"/>
</dbReference>
<evidence type="ECO:0000256" key="4">
    <source>
        <dbReference type="SAM" id="MobiDB-lite"/>
    </source>
</evidence>
<feature type="region of interest" description="Disordered" evidence="4">
    <location>
        <begin position="382"/>
        <end position="408"/>
    </location>
</feature>
<dbReference type="InterPro" id="IPR006143">
    <property type="entry name" value="RND_pump_MFP"/>
</dbReference>
<dbReference type="InterPro" id="IPR058626">
    <property type="entry name" value="MdtA-like_b-barrel"/>
</dbReference>
<evidence type="ECO:0000259" key="6">
    <source>
        <dbReference type="Pfam" id="PF25876"/>
    </source>
</evidence>
<dbReference type="Gene3D" id="2.40.30.170">
    <property type="match status" value="1"/>
</dbReference>
<sequence length="408" mass="43774">MRTFPAPARIAVRSTAATPLLALLALTACGGGQPPQAPPPPVVQVANPIQREIYDWDEYVGRFEAIQDAEIRPRASGTIQEVLFSDGQRVSQGQALFQIDPRPYRAALANARAQVLRAQATLANARSVAARSESLLKAQAVSREEYEQNTANVRTAAADLEAARAQVQTAELNLGFTTVRSPIAGRVSRRSVSRGNFVQEGTTVLTRVVSVDPIWFSFDGAEAFYLKYSRQNARGERGSSRDTGNPVEVQLADESGYNWRGRMDFVDNAIDPNSGTIRAHARIANPDGFLTPGMFGRARLLGSGTYRAMLIPDTAIVTDQARKIVYVVGQDGKVAPRPVVTGPPADGLRVIRDGLAPTDRVVIQGLTTLQPGMAVQAKLTRIQAKPKGDTPGSQPVTTPPAADASQAN</sequence>
<organism evidence="10 11">
    <name type="scientific">Sphingomonas spermidinifaciens</name>
    <dbReference type="NCBI Taxonomy" id="1141889"/>
    <lineage>
        <taxon>Bacteria</taxon>
        <taxon>Pseudomonadati</taxon>
        <taxon>Pseudomonadota</taxon>
        <taxon>Alphaproteobacteria</taxon>
        <taxon>Sphingomonadales</taxon>
        <taxon>Sphingomonadaceae</taxon>
        <taxon>Sphingomonas</taxon>
    </lineage>
</organism>
<feature type="signal peptide" evidence="5">
    <location>
        <begin position="1"/>
        <end position="30"/>
    </location>
</feature>
<evidence type="ECO:0000256" key="3">
    <source>
        <dbReference type="SAM" id="Coils"/>
    </source>
</evidence>
<dbReference type="Gene3D" id="2.40.420.20">
    <property type="match status" value="1"/>
</dbReference>
<feature type="domain" description="Multidrug resistance protein MdtA-like beta-barrel" evidence="8">
    <location>
        <begin position="243"/>
        <end position="300"/>
    </location>
</feature>
<dbReference type="AlphaFoldDB" id="A0A2A4B0P0"/>
<evidence type="ECO:0000259" key="7">
    <source>
        <dbReference type="Pfam" id="PF25917"/>
    </source>
</evidence>
<dbReference type="Gene3D" id="2.40.50.100">
    <property type="match status" value="1"/>
</dbReference>
<evidence type="ECO:0000259" key="8">
    <source>
        <dbReference type="Pfam" id="PF25944"/>
    </source>
</evidence>
<keyword evidence="11" id="KW-1185">Reference proteome</keyword>
<dbReference type="GO" id="GO:0046677">
    <property type="term" value="P:response to antibiotic"/>
    <property type="evidence" value="ECO:0007669"/>
    <property type="project" value="TreeGrafter"/>
</dbReference>
<protein>
    <submittedName>
        <fullName evidence="10">Efflux transporter periplasmic adaptor subunit</fullName>
    </submittedName>
</protein>
<dbReference type="RefSeq" id="WP_096344266.1">
    <property type="nucleotide sequence ID" value="NZ_NWMW01000003.1"/>
</dbReference>
<feature type="domain" description="Multidrug resistance protein MdtA-like barrel-sandwich hybrid" evidence="7">
    <location>
        <begin position="68"/>
        <end position="204"/>
    </location>
</feature>
<dbReference type="OrthoDB" id="9816569at2"/>
<dbReference type="NCBIfam" id="TIGR01730">
    <property type="entry name" value="RND_mfp"/>
    <property type="match status" value="1"/>
</dbReference>
<dbReference type="PANTHER" id="PTHR30158">
    <property type="entry name" value="ACRA/E-RELATED COMPONENT OF DRUG EFFLUX TRANSPORTER"/>
    <property type="match status" value="1"/>
</dbReference>
<evidence type="ECO:0000256" key="2">
    <source>
        <dbReference type="ARBA" id="ARBA00009477"/>
    </source>
</evidence>
<evidence type="ECO:0000256" key="5">
    <source>
        <dbReference type="SAM" id="SignalP"/>
    </source>
</evidence>
<keyword evidence="3" id="KW-0175">Coiled coil</keyword>
<dbReference type="EMBL" id="NWMW01000003">
    <property type="protein sequence ID" value="PCD01522.1"/>
    <property type="molecule type" value="Genomic_DNA"/>
</dbReference>
<feature type="coiled-coil region" evidence="3">
    <location>
        <begin position="108"/>
        <end position="173"/>
    </location>
</feature>
<keyword evidence="5" id="KW-0732">Signal</keyword>
<evidence type="ECO:0000259" key="9">
    <source>
        <dbReference type="Pfam" id="PF25967"/>
    </source>
</evidence>
<comment type="caution">
    <text evidence="10">The sequence shown here is derived from an EMBL/GenBank/DDBJ whole genome shotgun (WGS) entry which is preliminary data.</text>
</comment>
<dbReference type="FunFam" id="2.40.420.20:FF:000001">
    <property type="entry name" value="Efflux RND transporter periplasmic adaptor subunit"/>
    <property type="match status" value="1"/>
</dbReference>
<dbReference type="GO" id="GO:0030313">
    <property type="term" value="C:cell envelope"/>
    <property type="evidence" value="ECO:0007669"/>
    <property type="project" value="UniProtKB-SubCell"/>
</dbReference>
<dbReference type="PROSITE" id="PS51257">
    <property type="entry name" value="PROKAR_LIPOPROTEIN"/>
    <property type="match status" value="1"/>
</dbReference>
<feature type="chain" id="PRO_5013195442" evidence="5">
    <location>
        <begin position="31"/>
        <end position="408"/>
    </location>
</feature>
<dbReference type="Gene3D" id="1.10.287.470">
    <property type="entry name" value="Helix hairpin bin"/>
    <property type="match status" value="1"/>
</dbReference>
<evidence type="ECO:0000313" key="11">
    <source>
        <dbReference type="Proteomes" id="UP000218366"/>
    </source>
</evidence>
<name>A0A2A4B0P0_9SPHN</name>
<gene>
    <name evidence="10" type="ORF">COC42_15415</name>
</gene>
<proteinExistence type="inferred from homology"/>
<dbReference type="InterPro" id="IPR058627">
    <property type="entry name" value="MdtA-like_C"/>
</dbReference>
<dbReference type="PANTHER" id="PTHR30158:SF10">
    <property type="entry name" value="CATION EFFLUX PUMP"/>
    <property type="match status" value="1"/>
</dbReference>
<dbReference type="Pfam" id="PF25967">
    <property type="entry name" value="RND-MFP_C"/>
    <property type="match status" value="1"/>
</dbReference>
<comment type="subcellular location">
    <subcellularLocation>
        <location evidence="1">Cell envelope</location>
    </subcellularLocation>
</comment>
<feature type="domain" description="Multidrug resistance protein MdtA-like C-terminal permuted SH3" evidence="9">
    <location>
        <begin position="308"/>
        <end position="367"/>
    </location>
</feature>
<feature type="domain" description="Multidrug resistance protein MdtA-like alpha-helical hairpin" evidence="6">
    <location>
        <begin position="108"/>
        <end position="177"/>
    </location>
</feature>
<dbReference type="Pfam" id="PF25917">
    <property type="entry name" value="BSH_RND"/>
    <property type="match status" value="1"/>
</dbReference>
<evidence type="ECO:0000256" key="1">
    <source>
        <dbReference type="ARBA" id="ARBA00004196"/>
    </source>
</evidence>
<dbReference type="Proteomes" id="UP000218366">
    <property type="component" value="Unassembled WGS sequence"/>
</dbReference>
<dbReference type="InterPro" id="IPR058624">
    <property type="entry name" value="MdtA-like_HH"/>
</dbReference>